<comment type="caution">
    <text evidence="5">The sequence shown here is derived from an EMBL/GenBank/DDBJ whole genome shotgun (WGS) entry which is preliminary data.</text>
</comment>
<evidence type="ECO:0008006" key="7">
    <source>
        <dbReference type="Google" id="ProtNLM"/>
    </source>
</evidence>
<protein>
    <recommendedName>
        <fullName evidence="7">Short-chain dehydrogenase</fullName>
    </recommendedName>
</protein>
<dbReference type="PRINTS" id="PR00080">
    <property type="entry name" value="SDRFAMILY"/>
</dbReference>
<dbReference type="InterPro" id="IPR002347">
    <property type="entry name" value="SDR_fam"/>
</dbReference>
<evidence type="ECO:0000256" key="4">
    <source>
        <dbReference type="RuleBase" id="RU000363"/>
    </source>
</evidence>
<dbReference type="EMBL" id="MFVL01000021">
    <property type="protein sequence ID" value="OGJ01328.1"/>
    <property type="molecule type" value="Genomic_DNA"/>
</dbReference>
<evidence type="ECO:0000256" key="3">
    <source>
        <dbReference type="ARBA" id="ARBA00023002"/>
    </source>
</evidence>
<accession>A0A1F6Y4M9</accession>
<sequence length="226" mass="25164">MNLKDKVVVITGASKGLGKALAGILHNEKAKVIINARSREELAAARRETGAVTFLGDVTKENDIKKLAKFAVKKYGKIDIWINNAGIVLPHKEIEEIDPKLAHRVFEVNFFGTFYGSREAMKVMKTQKHGIIVNIISVSSLTGRALSSIYASSKWAVRGFTESLRLALEPKNISVLAVHPAGFKTTIFGKFKPKGYDQWMEVSYVAKKIVQNLKREKPKVELIVEK</sequence>
<dbReference type="Pfam" id="PF00106">
    <property type="entry name" value="adh_short"/>
    <property type="match status" value="1"/>
</dbReference>
<dbReference type="PROSITE" id="PS00061">
    <property type="entry name" value="ADH_SHORT"/>
    <property type="match status" value="1"/>
</dbReference>
<evidence type="ECO:0000313" key="5">
    <source>
        <dbReference type="EMBL" id="OGJ01328.1"/>
    </source>
</evidence>
<gene>
    <name evidence="5" type="ORF">A3I23_00445</name>
</gene>
<dbReference type="PANTHER" id="PTHR43391">
    <property type="entry name" value="RETINOL DEHYDROGENASE-RELATED"/>
    <property type="match status" value="1"/>
</dbReference>
<dbReference type="Proteomes" id="UP000177693">
    <property type="component" value="Unassembled WGS sequence"/>
</dbReference>
<dbReference type="CDD" id="cd05233">
    <property type="entry name" value="SDR_c"/>
    <property type="match status" value="1"/>
</dbReference>
<dbReference type="InterPro" id="IPR036291">
    <property type="entry name" value="NAD(P)-bd_dom_sf"/>
</dbReference>
<keyword evidence="2" id="KW-0521">NADP</keyword>
<dbReference type="AlphaFoldDB" id="A0A1F6Y4M9"/>
<dbReference type="PANTHER" id="PTHR43391:SF14">
    <property type="entry name" value="DEHYDROGENASE_REDUCTASE SDR FAMILY PROTEIN 7-LIKE"/>
    <property type="match status" value="1"/>
</dbReference>
<dbReference type="Gene3D" id="3.40.50.720">
    <property type="entry name" value="NAD(P)-binding Rossmann-like Domain"/>
    <property type="match status" value="1"/>
</dbReference>
<dbReference type="SUPFAM" id="SSF51735">
    <property type="entry name" value="NAD(P)-binding Rossmann-fold domains"/>
    <property type="match status" value="1"/>
</dbReference>
<dbReference type="PRINTS" id="PR00081">
    <property type="entry name" value="GDHRDH"/>
</dbReference>
<organism evidence="5 6">
    <name type="scientific">Candidatus Nomurabacteria bacterium RIFCSPLOWO2_02_FULL_40_67</name>
    <dbReference type="NCBI Taxonomy" id="1801787"/>
    <lineage>
        <taxon>Bacteria</taxon>
        <taxon>Candidatus Nomuraibacteriota</taxon>
    </lineage>
</organism>
<evidence type="ECO:0000256" key="2">
    <source>
        <dbReference type="ARBA" id="ARBA00022857"/>
    </source>
</evidence>
<proteinExistence type="inferred from homology"/>
<evidence type="ECO:0000313" key="6">
    <source>
        <dbReference type="Proteomes" id="UP000177693"/>
    </source>
</evidence>
<dbReference type="InterPro" id="IPR020904">
    <property type="entry name" value="Sc_DH/Rdtase_CS"/>
</dbReference>
<keyword evidence="3" id="KW-0560">Oxidoreductase</keyword>
<name>A0A1F6Y4M9_9BACT</name>
<dbReference type="GO" id="GO:0016491">
    <property type="term" value="F:oxidoreductase activity"/>
    <property type="evidence" value="ECO:0007669"/>
    <property type="project" value="UniProtKB-KW"/>
</dbReference>
<reference evidence="5 6" key="1">
    <citation type="journal article" date="2016" name="Nat. Commun.">
        <title>Thousands of microbial genomes shed light on interconnected biogeochemical processes in an aquifer system.</title>
        <authorList>
            <person name="Anantharaman K."/>
            <person name="Brown C.T."/>
            <person name="Hug L.A."/>
            <person name="Sharon I."/>
            <person name="Castelle C.J."/>
            <person name="Probst A.J."/>
            <person name="Thomas B.C."/>
            <person name="Singh A."/>
            <person name="Wilkins M.J."/>
            <person name="Karaoz U."/>
            <person name="Brodie E.L."/>
            <person name="Williams K.H."/>
            <person name="Hubbard S.S."/>
            <person name="Banfield J.F."/>
        </authorList>
    </citation>
    <scope>NUCLEOTIDE SEQUENCE [LARGE SCALE GENOMIC DNA]</scope>
</reference>
<comment type="similarity">
    <text evidence="1 4">Belongs to the short-chain dehydrogenases/reductases (SDR) family.</text>
</comment>
<evidence type="ECO:0000256" key="1">
    <source>
        <dbReference type="ARBA" id="ARBA00006484"/>
    </source>
</evidence>